<comment type="caution">
    <text evidence="2">The sequence shown here is derived from an EMBL/GenBank/DDBJ whole genome shotgun (WGS) entry which is preliminary data.</text>
</comment>
<dbReference type="PANTHER" id="PTHR39181">
    <property type="entry name" value="TYROSINE-PROTEIN PHOSPHATASE YWQE"/>
    <property type="match status" value="1"/>
</dbReference>
<dbReference type="GO" id="GO:0030145">
    <property type="term" value="F:manganese ion binding"/>
    <property type="evidence" value="ECO:0007669"/>
    <property type="project" value="InterPro"/>
</dbReference>
<dbReference type="SUPFAM" id="SSF89550">
    <property type="entry name" value="PHP domain-like"/>
    <property type="match status" value="1"/>
</dbReference>
<dbReference type="PANTHER" id="PTHR39181:SF1">
    <property type="entry name" value="TYROSINE-PROTEIN PHOSPHATASE YWQE"/>
    <property type="match status" value="1"/>
</dbReference>
<accession>J9FWZ7</accession>
<dbReference type="Gene3D" id="3.20.20.140">
    <property type="entry name" value="Metal-dependent hydrolases"/>
    <property type="match status" value="1"/>
</dbReference>
<dbReference type="Pfam" id="PF19567">
    <property type="entry name" value="CpsB_CapC"/>
    <property type="match status" value="1"/>
</dbReference>
<evidence type="ECO:0000313" key="2">
    <source>
        <dbReference type="EMBL" id="EJW94092.1"/>
    </source>
</evidence>
<feature type="non-terminal residue" evidence="2">
    <location>
        <position position="207"/>
    </location>
</feature>
<dbReference type="InterPro" id="IPR016667">
    <property type="entry name" value="Caps_polysacc_synth_CpsB/CapC"/>
</dbReference>
<organism evidence="2">
    <name type="scientific">gut metagenome</name>
    <dbReference type="NCBI Taxonomy" id="749906"/>
    <lineage>
        <taxon>unclassified sequences</taxon>
        <taxon>metagenomes</taxon>
        <taxon>organismal metagenomes</taxon>
    </lineage>
</organism>
<dbReference type="AlphaFoldDB" id="J9FWZ7"/>
<gene>
    <name evidence="2" type="ORF">EVA_17804</name>
</gene>
<dbReference type="GO" id="GO:0004725">
    <property type="term" value="F:protein tyrosine phosphatase activity"/>
    <property type="evidence" value="ECO:0007669"/>
    <property type="project" value="InterPro"/>
</dbReference>
<dbReference type="PIRSF" id="PIRSF016557">
    <property type="entry name" value="Caps_synth_CpsB"/>
    <property type="match status" value="1"/>
</dbReference>
<proteinExistence type="predicted"/>
<dbReference type="EMBL" id="AMCI01006575">
    <property type="protein sequence ID" value="EJW94092.1"/>
    <property type="molecule type" value="Genomic_DNA"/>
</dbReference>
<evidence type="ECO:0000256" key="1">
    <source>
        <dbReference type="ARBA" id="ARBA00022801"/>
    </source>
</evidence>
<keyword evidence="1" id="KW-0378">Hydrolase</keyword>
<reference evidence="2" key="1">
    <citation type="journal article" date="2012" name="PLoS ONE">
        <title>Gene sets for utilization of primary and secondary nutrition supplies in the distal gut of endangered iberian lynx.</title>
        <authorList>
            <person name="Alcaide M."/>
            <person name="Messina E."/>
            <person name="Richter M."/>
            <person name="Bargiela R."/>
            <person name="Peplies J."/>
            <person name="Huws S.A."/>
            <person name="Newbold C.J."/>
            <person name="Golyshin P.N."/>
            <person name="Simon M.A."/>
            <person name="Lopez G."/>
            <person name="Yakimov M.M."/>
            <person name="Ferrer M."/>
        </authorList>
    </citation>
    <scope>NUCLEOTIDE SEQUENCE</scope>
</reference>
<name>J9FWZ7_9ZZZZ</name>
<sequence>MWPFSKKVSLAQSGLLQGLTDCHSHLLPGVDDGVQTLAESLDILSLMERQGIRKLWLTPHIMEDYPNRPADLRVKFAELKAAYQGPIELQLAAEHMLDHLFEERLAADDVLSLEEGKRFLLVETSYFNPPMDLENMLQRIQSKGYYPLLAHPERYGYMDKKYYRQLWSMDIDFQLNLPSLMGGYGKEVQQKAQWLLNNGWYALCGSD</sequence>
<protein>
    <submittedName>
        <fullName evidence="2">Capsular polysaccharide biosynthesis protein</fullName>
    </submittedName>
</protein>
<dbReference type="InterPro" id="IPR016195">
    <property type="entry name" value="Pol/histidinol_Pase-like"/>
</dbReference>